<dbReference type="InterPro" id="IPR018673">
    <property type="entry name" value="DUF2141"/>
</dbReference>
<dbReference type="OrthoDB" id="9788332at2"/>
<proteinExistence type="predicted"/>
<organism evidence="1 2">
    <name type="scientific">Flagellimonas flava</name>
    <dbReference type="NCBI Taxonomy" id="570519"/>
    <lineage>
        <taxon>Bacteria</taxon>
        <taxon>Pseudomonadati</taxon>
        <taxon>Bacteroidota</taxon>
        <taxon>Flavobacteriia</taxon>
        <taxon>Flavobacteriales</taxon>
        <taxon>Flavobacteriaceae</taxon>
        <taxon>Flagellimonas</taxon>
    </lineage>
</organism>
<dbReference type="RefSeq" id="WP_073179832.1">
    <property type="nucleotide sequence ID" value="NZ_FQWL01000003.1"/>
</dbReference>
<keyword evidence="2" id="KW-1185">Reference proteome</keyword>
<dbReference type="EMBL" id="FQWL01000003">
    <property type="protein sequence ID" value="SHG75490.1"/>
    <property type="molecule type" value="Genomic_DNA"/>
</dbReference>
<dbReference type="AlphaFoldDB" id="A0A1M5MDR6"/>
<dbReference type="Pfam" id="PF09912">
    <property type="entry name" value="DUF2141"/>
    <property type="match status" value="1"/>
</dbReference>
<evidence type="ECO:0000313" key="1">
    <source>
        <dbReference type="EMBL" id="SHG75490.1"/>
    </source>
</evidence>
<dbReference type="STRING" id="570519.SAMN04488116_2402"/>
<protein>
    <submittedName>
        <fullName evidence="1">Uncharacterized conserved protein, DUF2141 family</fullName>
    </submittedName>
</protein>
<name>A0A1M5MDR6_9FLAO</name>
<evidence type="ECO:0000313" key="2">
    <source>
        <dbReference type="Proteomes" id="UP000184532"/>
    </source>
</evidence>
<reference evidence="2" key="1">
    <citation type="submission" date="2016-11" db="EMBL/GenBank/DDBJ databases">
        <authorList>
            <person name="Varghese N."/>
            <person name="Submissions S."/>
        </authorList>
    </citation>
    <scope>NUCLEOTIDE SEQUENCE [LARGE SCALE GENOMIC DNA]</scope>
    <source>
        <strain evidence="2">DSM 22638</strain>
    </source>
</reference>
<dbReference type="Proteomes" id="UP000184532">
    <property type="component" value="Unassembled WGS sequence"/>
</dbReference>
<gene>
    <name evidence="1" type="ORF">SAMN04488116_2402</name>
</gene>
<sequence>MNSHFFTKNLFLLIFCVPFGILAQNKLSVHVGNIPSEEGKVNVAVYNSESSFLKFEGVVKATSAPAHEGTISITLKDMPNGEYALAIFHDANGNDKLDTNWLGIPTEKVAFSKAKMKTFGPPKYHECRFKVAGDTEISVAF</sequence>
<accession>A0A1M5MDR6</accession>